<evidence type="ECO:0000313" key="1">
    <source>
        <dbReference type="EMBL" id="KAK8960435.1"/>
    </source>
</evidence>
<organism evidence="1 2">
    <name type="scientific">Platanthera guangdongensis</name>
    <dbReference type="NCBI Taxonomy" id="2320717"/>
    <lineage>
        <taxon>Eukaryota</taxon>
        <taxon>Viridiplantae</taxon>
        <taxon>Streptophyta</taxon>
        <taxon>Embryophyta</taxon>
        <taxon>Tracheophyta</taxon>
        <taxon>Spermatophyta</taxon>
        <taxon>Magnoliopsida</taxon>
        <taxon>Liliopsida</taxon>
        <taxon>Asparagales</taxon>
        <taxon>Orchidaceae</taxon>
        <taxon>Orchidoideae</taxon>
        <taxon>Orchideae</taxon>
        <taxon>Orchidinae</taxon>
        <taxon>Platanthera</taxon>
    </lineage>
</organism>
<protein>
    <submittedName>
        <fullName evidence="1">Uncharacterized protein</fullName>
    </submittedName>
</protein>
<keyword evidence="2" id="KW-1185">Reference proteome</keyword>
<dbReference type="Proteomes" id="UP001412067">
    <property type="component" value="Unassembled WGS sequence"/>
</dbReference>
<proteinExistence type="predicted"/>
<gene>
    <name evidence="1" type="ORF">KSP40_PGU008017</name>
</gene>
<accession>A0ABR2M944</accession>
<comment type="caution">
    <text evidence="1">The sequence shown here is derived from an EMBL/GenBank/DDBJ whole genome shotgun (WGS) entry which is preliminary data.</text>
</comment>
<dbReference type="EMBL" id="JBBWWR010000010">
    <property type="protein sequence ID" value="KAK8960435.1"/>
    <property type="molecule type" value="Genomic_DNA"/>
</dbReference>
<sequence>MNIFTAKSDLDLSINFDNGNAKCLSRNQVISILRRVAKSLRRKQSKNMDGSPFSFFFYIIF</sequence>
<name>A0ABR2M944_9ASPA</name>
<evidence type="ECO:0000313" key="2">
    <source>
        <dbReference type="Proteomes" id="UP001412067"/>
    </source>
</evidence>
<reference evidence="1 2" key="1">
    <citation type="journal article" date="2022" name="Nat. Plants">
        <title>Genomes of leafy and leafless Platanthera orchids illuminate the evolution of mycoheterotrophy.</title>
        <authorList>
            <person name="Li M.H."/>
            <person name="Liu K.W."/>
            <person name="Li Z."/>
            <person name="Lu H.C."/>
            <person name="Ye Q.L."/>
            <person name="Zhang D."/>
            <person name="Wang J.Y."/>
            <person name="Li Y.F."/>
            <person name="Zhong Z.M."/>
            <person name="Liu X."/>
            <person name="Yu X."/>
            <person name="Liu D.K."/>
            <person name="Tu X.D."/>
            <person name="Liu B."/>
            <person name="Hao Y."/>
            <person name="Liao X.Y."/>
            <person name="Jiang Y.T."/>
            <person name="Sun W.H."/>
            <person name="Chen J."/>
            <person name="Chen Y.Q."/>
            <person name="Ai Y."/>
            <person name="Zhai J.W."/>
            <person name="Wu S.S."/>
            <person name="Zhou Z."/>
            <person name="Hsiao Y.Y."/>
            <person name="Wu W.L."/>
            <person name="Chen Y.Y."/>
            <person name="Lin Y.F."/>
            <person name="Hsu J.L."/>
            <person name="Li C.Y."/>
            <person name="Wang Z.W."/>
            <person name="Zhao X."/>
            <person name="Zhong W.Y."/>
            <person name="Ma X.K."/>
            <person name="Ma L."/>
            <person name="Huang J."/>
            <person name="Chen G.Z."/>
            <person name="Huang M.Z."/>
            <person name="Huang L."/>
            <person name="Peng D.H."/>
            <person name="Luo Y.B."/>
            <person name="Zou S.Q."/>
            <person name="Chen S.P."/>
            <person name="Lan S."/>
            <person name="Tsai W.C."/>
            <person name="Van de Peer Y."/>
            <person name="Liu Z.J."/>
        </authorList>
    </citation>
    <scope>NUCLEOTIDE SEQUENCE [LARGE SCALE GENOMIC DNA]</scope>
    <source>
        <strain evidence="1">Lor288</strain>
    </source>
</reference>